<dbReference type="RefSeq" id="WP_011842949.1">
    <property type="nucleotide sequence ID" value="NZ_CP109831.1"/>
</dbReference>
<dbReference type="Pfam" id="PF13688">
    <property type="entry name" value="Reprolysin_5"/>
    <property type="match status" value="1"/>
</dbReference>
<dbReference type="AlphaFoldDB" id="A0AAX3E5N9"/>
<dbReference type="KEGG" id="msum:OH143_07255"/>
<sequence length="465" mass="50878">MLFPYLKVCLSGLREKKLEEKCMNGKIGMQVFSLLLALMLVSMVVVSTVSAQDVCRDGTAYFSSIQLSDKGGKVHLTNLPPAQEYELVTVNPSLFAVDAGSGRPVAVDILGKEYLLDLKQVPAPIAEDAKCIVVNESGTFTADFPWIQCYSGTLTEDPESYAFFTVGDGVILGTIRHGNNSYTIDQVGTTEVGGVRKIVHAIYNGSTVIDVKSPFAYDLQVPVSLEEVEKLEESEKMLRAQNPQIDPRSVTTVTLCTAHDWQFRNAFPSPNYEMANMIAQMGSAFSPSDIGVGFQINAFCDIGTVLGSTTNPYDLLQAFGENIKPDRDYSDSDIAVLFTGKELDGDTIGITYDVPGSSGHAYAVVQMVNAGSTYQATFSQRCVNTAHEIGHVFGGKHQDSTGSPSYARAYHWKDWGIWDRYTAIWTPFMGDEAMLEFSSDTNHGDASHDNARRIYELKGTVAGYR</sequence>
<organism evidence="1 2">
    <name type="scientific">Methanoculleus submarinus</name>
    <dbReference type="NCBI Taxonomy" id="204050"/>
    <lineage>
        <taxon>Archaea</taxon>
        <taxon>Methanobacteriati</taxon>
        <taxon>Methanobacteriota</taxon>
        <taxon>Stenosarchaea group</taxon>
        <taxon>Methanomicrobia</taxon>
        <taxon>Methanomicrobiales</taxon>
        <taxon>Methanomicrobiaceae</taxon>
        <taxon>Methanoculleus</taxon>
    </lineage>
</organism>
<dbReference type="GeneID" id="4846808"/>
<dbReference type="GO" id="GO:0008237">
    <property type="term" value="F:metallopeptidase activity"/>
    <property type="evidence" value="ECO:0007669"/>
    <property type="project" value="UniProtKB-KW"/>
</dbReference>
<dbReference type="SUPFAM" id="SSF55486">
    <property type="entry name" value="Metalloproteases ('zincins'), catalytic domain"/>
    <property type="match status" value="1"/>
</dbReference>
<keyword evidence="1" id="KW-0482">Metalloprotease</keyword>
<keyword evidence="1" id="KW-0378">Hydrolase</keyword>
<proteinExistence type="predicted"/>
<reference evidence="1" key="1">
    <citation type="submission" date="2022-10" db="EMBL/GenBank/DDBJ databases">
        <title>Complete genome of Methanoculleus submarinus DSM 15122.</title>
        <authorList>
            <person name="Chen S.-C."/>
            <person name="Lai S.-J."/>
            <person name="You Y.-T."/>
        </authorList>
    </citation>
    <scope>NUCLEOTIDE SEQUENCE</scope>
    <source>
        <strain evidence="1">DSM 15122</strain>
    </source>
</reference>
<dbReference type="Gene3D" id="3.40.390.10">
    <property type="entry name" value="Collagenase (Catalytic Domain)"/>
    <property type="match status" value="1"/>
</dbReference>
<dbReference type="GeneID" id="76730677"/>
<dbReference type="InterPro" id="IPR024079">
    <property type="entry name" value="MetalloPept_cat_dom_sf"/>
</dbReference>
<evidence type="ECO:0000313" key="2">
    <source>
        <dbReference type="Proteomes" id="UP001156196"/>
    </source>
</evidence>
<keyword evidence="2" id="KW-1185">Reference proteome</keyword>
<dbReference type="Proteomes" id="UP001156196">
    <property type="component" value="Chromosome"/>
</dbReference>
<keyword evidence="1" id="KW-0645">Protease</keyword>
<evidence type="ECO:0000313" key="1">
    <source>
        <dbReference type="EMBL" id="UYU17507.1"/>
    </source>
</evidence>
<name>A0AAX3E5N9_9EURY</name>
<gene>
    <name evidence="1" type="ORF">OH143_07255</name>
</gene>
<dbReference type="EMBL" id="CP109831">
    <property type="protein sequence ID" value="UYU17507.1"/>
    <property type="molecule type" value="Genomic_DNA"/>
</dbReference>
<protein>
    <submittedName>
        <fullName evidence="1">Zinc-dependent metalloprotease</fullName>
    </submittedName>
</protein>
<accession>A0AAX3E5N9</accession>